<feature type="domain" description="Protein kinase" evidence="11">
    <location>
        <begin position="62"/>
        <end position="416"/>
    </location>
</feature>
<evidence type="ECO:0000256" key="10">
    <source>
        <dbReference type="RuleBase" id="RU000304"/>
    </source>
</evidence>
<evidence type="ECO:0000256" key="7">
    <source>
        <dbReference type="ARBA" id="ARBA00047899"/>
    </source>
</evidence>
<dbReference type="EC" id="2.7.11.1" evidence="1"/>
<dbReference type="Proteomes" id="UP000266188">
    <property type="component" value="Unassembled WGS sequence"/>
</dbReference>
<evidence type="ECO:0000256" key="9">
    <source>
        <dbReference type="PROSITE-ProRule" id="PRU10141"/>
    </source>
</evidence>
<evidence type="ECO:0000256" key="2">
    <source>
        <dbReference type="ARBA" id="ARBA00022527"/>
    </source>
</evidence>
<comment type="catalytic activity">
    <reaction evidence="8">
        <text>L-seryl-[protein] + ATP = O-phospho-L-seryl-[protein] + ADP + H(+)</text>
        <dbReference type="Rhea" id="RHEA:17989"/>
        <dbReference type="Rhea" id="RHEA-COMP:9863"/>
        <dbReference type="Rhea" id="RHEA-COMP:11604"/>
        <dbReference type="ChEBI" id="CHEBI:15378"/>
        <dbReference type="ChEBI" id="CHEBI:29999"/>
        <dbReference type="ChEBI" id="CHEBI:30616"/>
        <dbReference type="ChEBI" id="CHEBI:83421"/>
        <dbReference type="ChEBI" id="CHEBI:456216"/>
        <dbReference type="EC" id="2.7.11.1"/>
    </reaction>
</comment>
<evidence type="ECO:0000256" key="8">
    <source>
        <dbReference type="ARBA" id="ARBA00048679"/>
    </source>
</evidence>
<accession>A0A3A2ZP59</accession>
<organism evidence="12 13">
    <name type="scientific">Aspergillus sclerotialis</name>
    <dbReference type="NCBI Taxonomy" id="2070753"/>
    <lineage>
        <taxon>Eukaryota</taxon>
        <taxon>Fungi</taxon>
        <taxon>Dikarya</taxon>
        <taxon>Ascomycota</taxon>
        <taxon>Pezizomycotina</taxon>
        <taxon>Eurotiomycetes</taxon>
        <taxon>Eurotiomycetidae</taxon>
        <taxon>Eurotiales</taxon>
        <taxon>Aspergillaceae</taxon>
        <taxon>Aspergillus</taxon>
        <taxon>Aspergillus subgen. Polypaecilum</taxon>
    </lineage>
</organism>
<dbReference type="PROSITE" id="PS50011">
    <property type="entry name" value="PROTEIN_KINASE_DOM"/>
    <property type="match status" value="1"/>
</dbReference>
<dbReference type="InterPro" id="IPR017441">
    <property type="entry name" value="Protein_kinase_ATP_BS"/>
</dbReference>
<dbReference type="EMBL" id="MVGC01000130">
    <property type="protein sequence ID" value="RJE23237.1"/>
    <property type="molecule type" value="Genomic_DNA"/>
</dbReference>
<dbReference type="GO" id="GO:0050684">
    <property type="term" value="P:regulation of mRNA processing"/>
    <property type="evidence" value="ECO:0007669"/>
    <property type="project" value="TreeGrafter"/>
</dbReference>
<dbReference type="InterPro" id="IPR000719">
    <property type="entry name" value="Prot_kinase_dom"/>
</dbReference>
<name>A0A3A2ZP59_9EURO</name>
<dbReference type="AlphaFoldDB" id="A0A3A2ZP59"/>
<evidence type="ECO:0000259" key="11">
    <source>
        <dbReference type="PROSITE" id="PS50011"/>
    </source>
</evidence>
<dbReference type="PROSITE" id="PS00107">
    <property type="entry name" value="PROTEIN_KINASE_ATP"/>
    <property type="match status" value="1"/>
</dbReference>
<dbReference type="Pfam" id="PF00069">
    <property type="entry name" value="Pkinase"/>
    <property type="match status" value="1"/>
</dbReference>
<dbReference type="PROSITE" id="PS00108">
    <property type="entry name" value="PROTEIN_KINASE_ST"/>
    <property type="match status" value="1"/>
</dbReference>
<dbReference type="GO" id="GO:0005524">
    <property type="term" value="F:ATP binding"/>
    <property type="evidence" value="ECO:0007669"/>
    <property type="project" value="UniProtKB-UniRule"/>
</dbReference>
<sequence length="423" mass="48835">MVALRNRLAFPISVLKQQPWPQSTAIAPKLDFRELVEEEKTPYYTPARFYPARLGEVLNGRYQLVTKLGHGSNSTVWLARDLNRWRWLKEKYVAVKISASTRQLQKNTTRCELDILRTLSETNRHHQGWSFVRHLLDSFTLESCSRKEHLSIVFEPLREPLWIYQQRFAGGVIASDLLKILLQMILHGLDYIHSECHIIHTDLKPDNIMVKIEDLSILEESVRDEFKDPLPQKVYPDGRTIYLARNDYGPPRGATGLISIMDFDQSVRGDKPNSGCIQAEVYRPPEVILDAGYSYSADIWSLGVMLWDLLEDKKLFGDIYSVATGEYDEAGHLAHIAALLGPPPKELLDRGKRTHLFYKPGGICKSQAPTTFNFNNILVHMHGEDKEMFIRFVKRILKWEPEERSTAKELLQDPWLYAVFEED</sequence>
<evidence type="ECO:0000256" key="5">
    <source>
        <dbReference type="ARBA" id="ARBA00022777"/>
    </source>
</evidence>
<keyword evidence="6 9" id="KW-0067">ATP-binding</keyword>
<gene>
    <name evidence="12" type="ORF">PHISCL_04441</name>
</gene>
<dbReference type="SUPFAM" id="SSF56112">
    <property type="entry name" value="Protein kinase-like (PK-like)"/>
    <property type="match status" value="1"/>
</dbReference>
<evidence type="ECO:0000256" key="4">
    <source>
        <dbReference type="ARBA" id="ARBA00022741"/>
    </source>
</evidence>
<dbReference type="Gene3D" id="3.30.200.20">
    <property type="entry name" value="Phosphorylase Kinase, domain 1"/>
    <property type="match status" value="1"/>
</dbReference>
<dbReference type="PANTHER" id="PTHR47634">
    <property type="entry name" value="PROTEIN KINASE DOMAIN-CONTAINING PROTEIN-RELATED"/>
    <property type="match status" value="1"/>
</dbReference>
<evidence type="ECO:0000313" key="12">
    <source>
        <dbReference type="EMBL" id="RJE23237.1"/>
    </source>
</evidence>
<evidence type="ECO:0000256" key="3">
    <source>
        <dbReference type="ARBA" id="ARBA00022679"/>
    </source>
</evidence>
<feature type="binding site" evidence="9">
    <location>
        <position position="96"/>
    </location>
    <ligand>
        <name>ATP</name>
        <dbReference type="ChEBI" id="CHEBI:30616"/>
    </ligand>
</feature>
<comment type="catalytic activity">
    <reaction evidence="7">
        <text>L-threonyl-[protein] + ATP = O-phospho-L-threonyl-[protein] + ADP + H(+)</text>
        <dbReference type="Rhea" id="RHEA:46608"/>
        <dbReference type="Rhea" id="RHEA-COMP:11060"/>
        <dbReference type="Rhea" id="RHEA-COMP:11605"/>
        <dbReference type="ChEBI" id="CHEBI:15378"/>
        <dbReference type="ChEBI" id="CHEBI:30013"/>
        <dbReference type="ChEBI" id="CHEBI:30616"/>
        <dbReference type="ChEBI" id="CHEBI:61977"/>
        <dbReference type="ChEBI" id="CHEBI:456216"/>
        <dbReference type="EC" id="2.7.11.1"/>
    </reaction>
</comment>
<protein>
    <recommendedName>
        <fullName evidence="1">non-specific serine/threonine protein kinase</fullName>
        <ecNumber evidence="1">2.7.11.1</ecNumber>
    </recommendedName>
</protein>
<dbReference type="Gene3D" id="1.10.510.10">
    <property type="entry name" value="Transferase(Phosphotransferase) domain 1"/>
    <property type="match status" value="1"/>
</dbReference>
<dbReference type="OrthoDB" id="5979581at2759"/>
<keyword evidence="2 10" id="KW-0723">Serine/threonine-protein kinase</keyword>
<evidence type="ECO:0000256" key="6">
    <source>
        <dbReference type="ARBA" id="ARBA00022840"/>
    </source>
</evidence>
<comment type="caution">
    <text evidence="12">The sequence shown here is derived from an EMBL/GenBank/DDBJ whole genome shotgun (WGS) entry which is preliminary data.</text>
</comment>
<evidence type="ECO:0000256" key="1">
    <source>
        <dbReference type="ARBA" id="ARBA00012513"/>
    </source>
</evidence>
<dbReference type="PANTHER" id="PTHR47634:SF9">
    <property type="entry name" value="PROTEIN KINASE DOMAIN-CONTAINING PROTEIN-RELATED"/>
    <property type="match status" value="1"/>
</dbReference>
<dbReference type="InterPro" id="IPR008271">
    <property type="entry name" value="Ser/Thr_kinase_AS"/>
</dbReference>
<dbReference type="InterPro" id="IPR011009">
    <property type="entry name" value="Kinase-like_dom_sf"/>
</dbReference>
<dbReference type="InterPro" id="IPR051334">
    <property type="entry name" value="SRPK"/>
</dbReference>
<dbReference type="GO" id="GO:0004674">
    <property type="term" value="F:protein serine/threonine kinase activity"/>
    <property type="evidence" value="ECO:0007669"/>
    <property type="project" value="UniProtKB-KW"/>
</dbReference>
<keyword evidence="13" id="KW-1185">Reference proteome</keyword>
<keyword evidence="3" id="KW-0808">Transferase</keyword>
<evidence type="ECO:0000313" key="13">
    <source>
        <dbReference type="Proteomes" id="UP000266188"/>
    </source>
</evidence>
<comment type="similarity">
    <text evidence="10">Belongs to the protein kinase superfamily.</text>
</comment>
<dbReference type="GO" id="GO:0000245">
    <property type="term" value="P:spliceosomal complex assembly"/>
    <property type="evidence" value="ECO:0007669"/>
    <property type="project" value="TreeGrafter"/>
</dbReference>
<keyword evidence="4 9" id="KW-0547">Nucleotide-binding</keyword>
<proteinExistence type="inferred from homology"/>
<keyword evidence="5 12" id="KW-0418">Kinase</keyword>
<reference evidence="13" key="1">
    <citation type="submission" date="2017-02" db="EMBL/GenBank/DDBJ databases">
        <authorList>
            <person name="Tafer H."/>
            <person name="Lopandic K."/>
        </authorList>
    </citation>
    <scope>NUCLEOTIDE SEQUENCE [LARGE SCALE GENOMIC DNA]</scope>
    <source>
        <strain evidence="13">CBS 366.77</strain>
    </source>
</reference>
<dbReference type="SMART" id="SM00220">
    <property type="entry name" value="S_TKc"/>
    <property type="match status" value="1"/>
</dbReference>
<dbReference type="STRING" id="2070753.A0A3A2ZP59"/>